<sequence length="101" mass="11644">MEEDTERGGKKVEREEKMSAKLAKNIERDAGISERVVIVLTRREKNSPNVEKDSTSDEEILAKGEKRITKAEEIFTYWENGSKRKKAAPTVSRQLLYIEFV</sequence>
<dbReference type="EMBL" id="BLAX01000001">
    <property type="protein sequence ID" value="GET33682.1"/>
    <property type="molecule type" value="Genomic_DNA"/>
</dbReference>
<gene>
    <name evidence="1" type="ORF">PbJCM13498_25450</name>
</gene>
<proteinExistence type="predicted"/>
<dbReference type="Proteomes" id="UP000391834">
    <property type="component" value="Unassembled WGS sequence"/>
</dbReference>
<dbReference type="RefSeq" id="WP_025864235.1">
    <property type="nucleotide sequence ID" value="NZ_BLAX01000001.1"/>
</dbReference>
<protein>
    <submittedName>
        <fullName evidence="1">Uncharacterized protein</fullName>
    </submittedName>
</protein>
<dbReference type="AlphaFoldDB" id="A0A5M4B0J4"/>
<reference evidence="1 2" key="1">
    <citation type="submission" date="2019-10" db="EMBL/GenBank/DDBJ databases">
        <title>Prolixibacter strains distinguished by the presence of nitrate reductase genes were adept at nitrate-dependent anaerobic corrosion of metallic iron and carbon steel.</title>
        <authorList>
            <person name="Iino T."/>
            <person name="Shono N."/>
            <person name="Ito K."/>
            <person name="Nakamura R."/>
            <person name="Sueoka K."/>
            <person name="Harayama S."/>
            <person name="Ohkuma M."/>
        </authorList>
    </citation>
    <scope>NUCLEOTIDE SEQUENCE [LARGE SCALE GENOMIC DNA]</scope>
    <source>
        <strain evidence="1 2">JCM 13498</strain>
    </source>
</reference>
<name>A0A5M4B0J4_9BACT</name>
<comment type="caution">
    <text evidence="1">The sequence shown here is derived from an EMBL/GenBank/DDBJ whole genome shotgun (WGS) entry which is preliminary data.</text>
</comment>
<evidence type="ECO:0000313" key="1">
    <source>
        <dbReference type="EMBL" id="GET33682.1"/>
    </source>
</evidence>
<keyword evidence="2" id="KW-1185">Reference proteome</keyword>
<organism evidence="1 2">
    <name type="scientific">Prolixibacter bellariivorans</name>
    <dbReference type="NCBI Taxonomy" id="314319"/>
    <lineage>
        <taxon>Bacteria</taxon>
        <taxon>Pseudomonadati</taxon>
        <taxon>Bacteroidota</taxon>
        <taxon>Bacteroidia</taxon>
        <taxon>Marinilabiliales</taxon>
        <taxon>Prolixibacteraceae</taxon>
        <taxon>Prolixibacter</taxon>
    </lineage>
</organism>
<accession>A0A5M4B0J4</accession>
<evidence type="ECO:0000313" key="2">
    <source>
        <dbReference type="Proteomes" id="UP000391834"/>
    </source>
</evidence>